<gene>
    <name evidence="9" type="ORF">STPYR_11184</name>
</gene>
<dbReference type="GO" id="GO:0071555">
    <property type="term" value="P:cell wall organization"/>
    <property type="evidence" value="ECO:0007669"/>
    <property type="project" value="TreeGrafter"/>
</dbReference>
<evidence type="ECO:0000256" key="3">
    <source>
        <dbReference type="ARBA" id="ARBA00022679"/>
    </source>
</evidence>
<sequence>MGFAAVFLLAALLTWAARGYALRRNLFDQPGERRSHKVATPRGGGIAIVISQVVAYAAIGTVRDELAVALALFSTGLLLVAGIGWWDDHRPLSAKLRLCVHVVAGALLGMLVWQASGDAFKAVFSALLAIGLINVWNFMDGINGLATTQAILAAIAFALLLPMPHAGIALSLAAGCLGFLPFNFPKARIFMGDVGSGALGYLLAGLVALGITVTDIAWPIWLLPLTAFLVDSGFTLLVRMLRGERWMEAHTQHLYQAHVKRGRSHAAVTLDYAVFSVAGLTLCAASGGLPPVWGSMVAVAWAAIGFCIWYTLRNRIVR</sequence>
<dbReference type="Pfam" id="PF00953">
    <property type="entry name" value="Glycos_transf_4"/>
    <property type="match status" value="1"/>
</dbReference>
<dbReference type="InterPro" id="IPR000715">
    <property type="entry name" value="Glycosyl_transferase_4"/>
</dbReference>
<dbReference type="GO" id="GO:0044038">
    <property type="term" value="P:cell wall macromolecule biosynthetic process"/>
    <property type="evidence" value="ECO:0007669"/>
    <property type="project" value="TreeGrafter"/>
</dbReference>
<feature type="transmembrane region" description="Helical" evidence="8">
    <location>
        <begin position="66"/>
        <end position="86"/>
    </location>
</feature>
<dbReference type="PANTHER" id="PTHR22926">
    <property type="entry name" value="PHOSPHO-N-ACETYLMURAMOYL-PENTAPEPTIDE-TRANSFERASE"/>
    <property type="match status" value="1"/>
</dbReference>
<keyword evidence="5 8" id="KW-1133">Transmembrane helix</keyword>
<feature type="transmembrane region" description="Helical" evidence="8">
    <location>
        <begin position="293"/>
        <end position="312"/>
    </location>
</feature>
<name>A0A1Y5Q8N4_9GAMM</name>
<dbReference type="AlphaFoldDB" id="A0A1Y5Q8N4"/>
<dbReference type="GO" id="GO:0016780">
    <property type="term" value="F:phosphotransferase activity, for other substituted phosphate groups"/>
    <property type="evidence" value="ECO:0007669"/>
    <property type="project" value="InterPro"/>
</dbReference>
<evidence type="ECO:0000256" key="5">
    <source>
        <dbReference type="ARBA" id="ARBA00022989"/>
    </source>
</evidence>
<evidence type="ECO:0000256" key="7">
    <source>
        <dbReference type="PIRSR" id="PIRSR600715-1"/>
    </source>
</evidence>
<feature type="transmembrane region" description="Helical" evidence="8">
    <location>
        <begin position="151"/>
        <end position="182"/>
    </location>
</feature>
<evidence type="ECO:0000256" key="6">
    <source>
        <dbReference type="ARBA" id="ARBA00023136"/>
    </source>
</evidence>
<comment type="cofactor">
    <cofactor evidence="7">
        <name>Mg(2+)</name>
        <dbReference type="ChEBI" id="CHEBI:18420"/>
    </cofactor>
</comment>
<dbReference type="PANTHER" id="PTHR22926:SF3">
    <property type="entry name" value="UNDECAPRENYL-PHOSPHATE ALPHA-N-ACETYLGLUCOSAMINYL 1-PHOSPHATE TRANSFERASE"/>
    <property type="match status" value="1"/>
</dbReference>
<feature type="binding site" evidence="7">
    <location>
        <position position="193"/>
    </location>
    <ligand>
        <name>Mg(2+)</name>
        <dbReference type="ChEBI" id="CHEBI:18420"/>
    </ligand>
</feature>
<dbReference type="GO" id="GO:0009103">
    <property type="term" value="P:lipopolysaccharide biosynthetic process"/>
    <property type="evidence" value="ECO:0007669"/>
    <property type="project" value="TreeGrafter"/>
</dbReference>
<evidence type="ECO:0000256" key="4">
    <source>
        <dbReference type="ARBA" id="ARBA00022692"/>
    </source>
</evidence>
<evidence type="ECO:0000256" key="2">
    <source>
        <dbReference type="ARBA" id="ARBA00022475"/>
    </source>
</evidence>
<accession>A0A1Y5Q8N4</accession>
<feature type="binding site" evidence="7">
    <location>
        <position position="137"/>
    </location>
    <ligand>
        <name>Mg(2+)</name>
        <dbReference type="ChEBI" id="CHEBI:18420"/>
    </ligand>
</feature>
<protein>
    <submittedName>
        <fullName evidence="9">Glycosyl transferase, family 4</fullName>
        <ecNumber evidence="9">2.7.8.13</ecNumber>
    </submittedName>
</protein>
<feature type="transmembrane region" description="Helical" evidence="8">
    <location>
        <begin position="218"/>
        <end position="238"/>
    </location>
</feature>
<dbReference type="EC" id="2.7.8.13" evidence="9"/>
<keyword evidence="2" id="KW-1003">Cell membrane</keyword>
<feature type="transmembrane region" description="Helical" evidence="8">
    <location>
        <begin position="120"/>
        <end position="139"/>
    </location>
</feature>
<evidence type="ECO:0000256" key="1">
    <source>
        <dbReference type="ARBA" id="ARBA00004651"/>
    </source>
</evidence>
<keyword evidence="4 8" id="KW-0812">Transmembrane</keyword>
<dbReference type="GO" id="GO:0005886">
    <property type="term" value="C:plasma membrane"/>
    <property type="evidence" value="ECO:0007669"/>
    <property type="project" value="UniProtKB-SubCell"/>
</dbReference>
<organism evidence="9">
    <name type="scientific">uncultured Stenotrophomonas sp</name>
    <dbReference type="NCBI Taxonomy" id="165438"/>
    <lineage>
        <taxon>Bacteria</taxon>
        <taxon>Pseudomonadati</taxon>
        <taxon>Pseudomonadota</taxon>
        <taxon>Gammaproteobacteria</taxon>
        <taxon>Lysobacterales</taxon>
        <taxon>Lysobacteraceae</taxon>
        <taxon>Stenotrophomonas</taxon>
        <taxon>environmental samples</taxon>
    </lineage>
</organism>
<dbReference type="CDD" id="cd06854">
    <property type="entry name" value="GT_WbpL_WbcO_like"/>
    <property type="match status" value="1"/>
</dbReference>
<feature type="transmembrane region" description="Helical" evidence="8">
    <location>
        <begin position="92"/>
        <end position="113"/>
    </location>
</feature>
<reference evidence="9" key="1">
    <citation type="submission" date="2016-03" db="EMBL/GenBank/DDBJ databases">
        <authorList>
            <person name="Ploux O."/>
        </authorList>
    </citation>
    <scope>NUCLEOTIDE SEQUENCE</scope>
    <source>
        <strain evidence="9">UC10</strain>
    </source>
</reference>
<keyword evidence="7" id="KW-0460">Magnesium</keyword>
<feature type="transmembrane region" description="Helical" evidence="8">
    <location>
        <begin position="194"/>
        <end position="212"/>
    </location>
</feature>
<evidence type="ECO:0000256" key="8">
    <source>
        <dbReference type="SAM" id="Phobius"/>
    </source>
</evidence>
<proteinExistence type="predicted"/>
<keyword evidence="7" id="KW-0479">Metal-binding</keyword>
<comment type="subcellular location">
    <subcellularLocation>
        <location evidence="1">Cell membrane</location>
        <topology evidence="1">Multi-pass membrane protein</topology>
    </subcellularLocation>
</comment>
<evidence type="ECO:0000313" key="9">
    <source>
        <dbReference type="EMBL" id="SBV36254.1"/>
    </source>
</evidence>
<dbReference type="GO" id="GO:0046872">
    <property type="term" value="F:metal ion binding"/>
    <property type="evidence" value="ECO:0007669"/>
    <property type="project" value="UniProtKB-KW"/>
</dbReference>
<feature type="transmembrane region" description="Helical" evidence="8">
    <location>
        <begin position="43"/>
        <end position="59"/>
    </location>
</feature>
<keyword evidence="3 9" id="KW-0808">Transferase</keyword>
<dbReference type="EMBL" id="FLTS01000001">
    <property type="protein sequence ID" value="SBV36254.1"/>
    <property type="molecule type" value="Genomic_DNA"/>
</dbReference>
<keyword evidence="6 8" id="KW-0472">Membrane</keyword>